<dbReference type="RefSeq" id="WP_379667018.1">
    <property type="nucleotide sequence ID" value="NZ_JBHULH010000008.1"/>
</dbReference>
<dbReference type="Proteomes" id="UP001597508">
    <property type="component" value="Unassembled WGS sequence"/>
</dbReference>
<evidence type="ECO:0000313" key="5">
    <source>
        <dbReference type="Proteomes" id="UP001597508"/>
    </source>
</evidence>
<dbReference type="Pfam" id="PF00583">
    <property type="entry name" value="Acetyltransf_1"/>
    <property type="match status" value="1"/>
</dbReference>
<dbReference type="SUPFAM" id="SSF55729">
    <property type="entry name" value="Acyl-CoA N-acyltransferases (Nat)"/>
    <property type="match status" value="1"/>
</dbReference>
<dbReference type="Gene3D" id="3.40.630.30">
    <property type="match status" value="1"/>
</dbReference>
<proteinExistence type="predicted"/>
<feature type="domain" description="N-acetyltransferase" evidence="3">
    <location>
        <begin position="2"/>
        <end position="155"/>
    </location>
</feature>
<dbReference type="EC" id="2.3.-.-" evidence="4"/>
<dbReference type="InterPro" id="IPR016181">
    <property type="entry name" value="Acyl_CoA_acyltransferase"/>
</dbReference>
<gene>
    <name evidence="4" type="ORF">ACFSRZ_13130</name>
</gene>
<dbReference type="PROSITE" id="PS51186">
    <property type="entry name" value="GNAT"/>
    <property type="match status" value="1"/>
</dbReference>
<accession>A0ABW5LUK9</accession>
<keyword evidence="2 4" id="KW-0012">Acyltransferase</keyword>
<evidence type="ECO:0000259" key="3">
    <source>
        <dbReference type="PROSITE" id="PS51186"/>
    </source>
</evidence>
<dbReference type="GO" id="GO:0016746">
    <property type="term" value="F:acyltransferase activity"/>
    <property type="evidence" value="ECO:0007669"/>
    <property type="project" value="UniProtKB-KW"/>
</dbReference>
<keyword evidence="5" id="KW-1185">Reference proteome</keyword>
<name>A0ABW5LUK9_9FLAO</name>
<dbReference type="PANTHER" id="PTHR43072">
    <property type="entry name" value="N-ACETYLTRANSFERASE"/>
    <property type="match status" value="1"/>
</dbReference>
<evidence type="ECO:0000313" key="4">
    <source>
        <dbReference type="EMBL" id="MFD2568315.1"/>
    </source>
</evidence>
<comment type="caution">
    <text evidence="4">The sequence shown here is derived from an EMBL/GenBank/DDBJ whole genome shotgun (WGS) entry which is preliminary data.</text>
</comment>
<dbReference type="InterPro" id="IPR000182">
    <property type="entry name" value="GNAT_dom"/>
</dbReference>
<keyword evidence="1 4" id="KW-0808">Transferase</keyword>
<dbReference type="EMBL" id="JBHULH010000008">
    <property type="protein sequence ID" value="MFD2568315.1"/>
    <property type="molecule type" value="Genomic_DNA"/>
</dbReference>
<dbReference type="PANTHER" id="PTHR43072:SF23">
    <property type="entry name" value="UPF0039 PROTEIN C11D3.02C"/>
    <property type="match status" value="1"/>
</dbReference>
<dbReference type="CDD" id="cd04301">
    <property type="entry name" value="NAT_SF"/>
    <property type="match status" value="1"/>
</dbReference>
<sequence length="155" mass="18136">MIKLRTATLEDLPTLLVFEQGMIEAERPMDVTLKREETFYYNLPFIINSEEFELVVAEIDKEIVGCGYARKVEARECFQFDEFSYLGFMFTKSEHRGKGINKAVMEYLYDWSLSQGIYEVRLEVYPTNAPAIRAYEKAGMSTNLLTMRVDLRNRK</sequence>
<evidence type="ECO:0000256" key="2">
    <source>
        <dbReference type="ARBA" id="ARBA00023315"/>
    </source>
</evidence>
<reference evidence="5" key="1">
    <citation type="journal article" date="2019" name="Int. J. Syst. Evol. Microbiol.">
        <title>The Global Catalogue of Microorganisms (GCM) 10K type strain sequencing project: providing services to taxonomists for standard genome sequencing and annotation.</title>
        <authorList>
            <consortium name="The Broad Institute Genomics Platform"/>
            <consortium name="The Broad Institute Genome Sequencing Center for Infectious Disease"/>
            <person name="Wu L."/>
            <person name="Ma J."/>
        </authorList>
    </citation>
    <scope>NUCLEOTIDE SEQUENCE [LARGE SCALE GENOMIC DNA]</scope>
    <source>
        <strain evidence="5">KCTC 52127</strain>
    </source>
</reference>
<organism evidence="4 5">
    <name type="scientific">Pseudotenacibaculum haliotis</name>
    <dbReference type="NCBI Taxonomy" id="1862138"/>
    <lineage>
        <taxon>Bacteria</taxon>
        <taxon>Pseudomonadati</taxon>
        <taxon>Bacteroidota</taxon>
        <taxon>Flavobacteriia</taxon>
        <taxon>Flavobacteriales</taxon>
        <taxon>Flavobacteriaceae</taxon>
        <taxon>Pseudotenacibaculum</taxon>
    </lineage>
</organism>
<protein>
    <submittedName>
        <fullName evidence="4">GNAT family N-acetyltransferase</fullName>
        <ecNumber evidence="4">2.3.-.-</ecNumber>
    </submittedName>
</protein>
<evidence type="ECO:0000256" key="1">
    <source>
        <dbReference type="ARBA" id="ARBA00022679"/>
    </source>
</evidence>